<evidence type="ECO:0000313" key="2">
    <source>
        <dbReference type="EMBL" id="MBV7258281.1"/>
    </source>
</evidence>
<name>A0A9X1JJW1_9SPHN</name>
<dbReference type="Proteomes" id="UP001138681">
    <property type="component" value="Unassembled WGS sequence"/>
</dbReference>
<keyword evidence="2" id="KW-0808">Transferase</keyword>
<gene>
    <name evidence="2" type="ORF">KCG46_01680</name>
</gene>
<accession>A0A9X1JJW1</accession>
<feature type="domain" description="Polysaccharide pyruvyl transferase" evidence="1">
    <location>
        <begin position="67"/>
        <end position="317"/>
    </location>
</feature>
<dbReference type="AlphaFoldDB" id="A0A9X1JJW1"/>
<dbReference type="EMBL" id="JAGSPC010000001">
    <property type="protein sequence ID" value="MBV7258281.1"/>
    <property type="molecule type" value="Genomic_DNA"/>
</dbReference>
<dbReference type="Pfam" id="PF04230">
    <property type="entry name" value="PS_pyruv_trans"/>
    <property type="match status" value="1"/>
</dbReference>
<dbReference type="GO" id="GO:0016740">
    <property type="term" value="F:transferase activity"/>
    <property type="evidence" value="ECO:0007669"/>
    <property type="project" value="UniProtKB-KW"/>
</dbReference>
<dbReference type="PANTHER" id="PTHR36836">
    <property type="entry name" value="COLANIC ACID BIOSYNTHESIS PROTEIN WCAK"/>
    <property type="match status" value="1"/>
</dbReference>
<keyword evidence="3" id="KW-1185">Reference proteome</keyword>
<protein>
    <submittedName>
        <fullName evidence="2">Polysaccharide pyruvyl transferase family protein</fullName>
    </submittedName>
</protein>
<reference evidence="2" key="1">
    <citation type="submission" date="2021-04" db="EMBL/GenBank/DDBJ databases">
        <authorList>
            <person name="Pira H."/>
            <person name="Risdian C."/>
            <person name="Wink J."/>
        </authorList>
    </citation>
    <scope>NUCLEOTIDE SEQUENCE</scope>
    <source>
        <strain evidence="2">WH158</strain>
    </source>
</reference>
<organism evidence="2 3">
    <name type="scientific">Erythrobacter crassostreae</name>
    <dbReference type="NCBI Taxonomy" id="2828328"/>
    <lineage>
        <taxon>Bacteria</taxon>
        <taxon>Pseudomonadati</taxon>
        <taxon>Pseudomonadota</taxon>
        <taxon>Alphaproteobacteria</taxon>
        <taxon>Sphingomonadales</taxon>
        <taxon>Erythrobacteraceae</taxon>
        <taxon>Erythrobacter/Porphyrobacter group</taxon>
        <taxon>Erythrobacter</taxon>
    </lineage>
</organism>
<evidence type="ECO:0000313" key="3">
    <source>
        <dbReference type="Proteomes" id="UP001138681"/>
    </source>
</evidence>
<dbReference type="PANTHER" id="PTHR36836:SF1">
    <property type="entry name" value="COLANIC ACID BIOSYNTHESIS PROTEIN WCAK"/>
    <property type="match status" value="1"/>
</dbReference>
<dbReference type="InterPro" id="IPR007345">
    <property type="entry name" value="Polysacch_pyruvyl_Trfase"/>
</dbReference>
<evidence type="ECO:0000259" key="1">
    <source>
        <dbReference type="Pfam" id="PF04230"/>
    </source>
</evidence>
<comment type="caution">
    <text evidence="2">The sequence shown here is derived from an EMBL/GenBank/DDBJ whole genome shotgun (WGS) entry which is preliminary data.</text>
</comment>
<sequence>MLWHSCFNENLGVGALTVANANLIAAAVEKTGRRPVFHCLGMRGAFDYSHEIAYETDFTNVGYKALANPFSALHKAFRRCDIIFDIGGGDSFSDIYSARRFQLIIASKVAARLHGVPLVLSPQTIGPFHTATARAEAVGVLKLAKHVFARDEPSFDLLGELGIASASSLTTDVAFALPFTSDPDKDARSLASGPIRAGLNVSALLYRRDIATGDRIRLSVDYPALVDGIMSRLVNAPRIELHLVPHVLAAATPHEDDYALAEMLRDRFPSVILPPRFSGPSQAKSYIAGLDLFAGSRMHSTIAALSSGTAVLPLGYSRKFSGLFGSLGYRWNSDLTTETNETVLDRFDAALADLPALQTQTAAANKEAQGRLRTYQIFLDHVAADLVARGV</sequence>
<proteinExistence type="predicted"/>